<evidence type="ECO:0000313" key="2">
    <source>
        <dbReference type="Proteomes" id="UP000250870"/>
    </source>
</evidence>
<dbReference type="SUPFAM" id="SSF52777">
    <property type="entry name" value="CoA-dependent acyltransferases"/>
    <property type="match status" value="1"/>
</dbReference>
<protein>
    <recommendedName>
        <fullName evidence="3">Condensation domain-containing protein</fullName>
    </recommendedName>
</protein>
<sequence length="93" mass="10620">MLLDKVEPLVIPLNQQQKEIYLDHINREDTAAFNIGGYVEIKQSINIKNLECAIKHTIQEHAVLRCSIIDKYSMPHHIDSDALKGTVEFAHIV</sequence>
<gene>
    <name evidence="1" type="ORF">CKY01_06200</name>
</gene>
<organism evidence="1 2">
    <name type="scientific">Photorhabdus laumondii subsp. clarkei</name>
    <dbReference type="NCBI Taxonomy" id="2029685"/>
    <lineage>
        <taxon>Bacteria</taxon>
        <taxon>Pseudomonadati</taxon>
        <taxon>Pseudomonadota</taxon>
        <taxon>Gammaproteobacteria</taxon>
        <taxon>Enterobacterales</taxon>
        <taxon>Morganellaceae</taxon>
        <taxon>Photorhabdus</taxon>
    </lineage>
</organism>
<dbReference type="Gene3D" id="3.30.559.10">
    <property type="entry name" value="Chloramphenicol acetyltransferase-like domain"/>
    <property type="match status" value="1"/>
</dbReference>
<dbReference type="RefSeq" id="WP_113025058.1">
    <property type="nucleotide sequence ID" value="NZ_NSCI01000005.1"/>
</dbReference>
<dbReference type="InterPro" id="IPR023213">
    <property type="entry name" value="CAT-like_dom_sf"/>
</dbReference>
<reference evidence="1 2" key="1">
    <citation type="journal article" date="2018" name="Int. J. Syst. Evol. Microbiol.">
        <title>Whole-genome-based revisit of Photorhabdus phylogeny: proposal for the elevation of most Photorhabdus subspecies to the species level and description of one novel species Photorhabdus bodei sp. nov., and one novel subspecies Photorhabdus laumondii subsp. clarkei subsp. nov.</title>
        <authorList>
            <person name="Machado R.A.R."/>
            <person name="Wuthrich D."/>
            <person name="Kuhnert P."/>
            <person name="Arce C.C.M."/>
            <person name="Thonen L."/>
            <person name="Ruiz C."/>
            <person name="Zhang X."/>
            <person name="Robert C.A.M."/>
            <person name="Karimi J."/>
            <person name="Kamali S."/>
            <person name="Ma J."/>
            <person name="Bruggmann R."/>
            <person name="Erb M."/>
        </authorList>
    </citation>
    <scope>NUCLEOTIDE SEQUENCE [LARGE SCALE GENOMIC DNA]</scope>
    <source>
        <strain evidence="1 2">BOJ-47</strain>
    </source>
</reference>
<dbReference type="AlphaFoldDB" id="A0A329VJT9"/>
<comment type="caution">
    <text evidence="1">The sequence shown here is derived from an EMBL/GenBank/DDBJ whole genome shotgun (WGS) entry which is preliminary data.</text>
</comment>
<evidence type="ECO:0000313" key="1">
    <source>
        <dbReference type="EMBL" id="RAW92095.1"/>
    </source>
</evidence>
<dbReference type="Proteomes" id="UP000250870">
    <property type="component" value="Unassembled WGS sequence"/>
</dbReference>
<name>A0A329VJT9_9GAMM</name>
<dbReference type="EMBL" id="NSCI01000005">
    <property type="protein sequence ID" value="RAW92095.1"/>
    <property type="molecule type" value="Genomic_DNA"/>
</dbReference>
<proteinExistence type="predicted"/>
<accession>A0A329VJT9</accession>
<evidence type="ECO:0008006" key="3">
    <source>
        <dbReference type="Google" id="ProtNLM"/>
    </source>
</evidence>